<reference evidence="10" key="1">
    <citation type="submission" date="2016-10" db="EMBL/GenBank/DDBJ databases">
        <authorList>
            <person name="Varghese N."/>
            <person name="Submissions S."/>
        </authorList>
    </citation>
    <scope>NUCLEOTIDE SEQUENCE [LARGE SCALE GENOMIC DNA]</scope>
    <source>
        <strain evidence="10">GAS369</strain>
    </source>
</reference>
<dbReference type="CDD" id="cd01286">
    <property type="entry name" value="deoxycytidylate_deaminase"/>
    <property type="match status" value="1"/>
</dbReference>
<evidence type="ECO:0000256" key="6">
    <source>
        <dbReference type="PIRSR" id="PIRSR006019-1"/>
    </source>
</evidence>
<feature type="binding site" evidence="7">
    <location>
        <position position="97"/>
    </location>
    <ligand>
        <name>Zn(2+)</name>
        <dbReference type="ChEBI" id="CHEBI:29105"/>
        <note>catalytic</note>
    </ligand>
</feature>
<dbReference type="PANTHER" id="PTHR11086">
    <property type="entry name" value="DEOXYCYTIDYLATE DEAMINASE-RELATED"/>
    <property type="match status" value="1"/>
</dbReference>
<comment type="similarity">
    <text evidence="2">Belongs to the cytidine and deoxycytidylate deaminase family.</text>
</comment>
<evidence type="ECO:0000256" key="4">
    <source>
        <dbReference type="ARBA" id="ARBA00022801"/>
    </source>
</evidence>
<organism evidence="9 10">
    <name type="scientific">Bradyrhizobium canariense</name>
    <dbReference type="NCBI Taxonomy" id="255045"/>
    <lineage>
        <taxon>Bacteria</taxon>
        <taxon>Pseudomonadati</taxon>
        <taxon>Pseudomonadota</taxon>
        <taxon>Alphaproteobacteria</taxon>
        <taxon>Hyphomicrobiales</taxon>
        <taxon>Nitrobacteraceae</taxon>
        <taxon>Bradyrhizobium</taxon>
    </lineage>
</organism>
<dbReference type="InterPro" id="IPR035105">
    <property type="entry name" value="Deoxycytidylate_deaminase_dom"/>
</dbReference>
<dbReference type="Proteomes" id="UP000243904">
    <property type="component" value="Chromosome I"/>
</dbReference>
<dbReference type="GO" id="GO:0008270">
    <property type="term" value="F:zinc ion binding"/>
    <property type="evidence" value="ECO:0007669"/>
    <property type="project" value="InterPro"/>
</dbReference>
<dbReference type="Gene3D" id="3.40.140.10">
    <property type="entry name" value="Cytidine Deaminase, domain 2"/>
    <property type="match status" value="1"/>
</dbReference>
<dbReference type="GO" id="GO:0006220">
    <property type="term" value="P:pyrimidine nucleotide metabolic process"/>
    <property type="evidence" value="ECO:0007669"/>
    <property type="project" value="InterPro"/>
</dbReference>
<name>A0A1H1XI49_9BRAD</name>
<feature type="domain" description="CMP/dCMP-type deaminase" evidence="8">
    <location>
        <begin position="4"/>
        <end position="135"/>
    </location>
</feature>
<dbReference type="PANTHER" id="PTHR11086:SF18">
    <property type="entry name" value="DEOXYCYTIDYLATE DEAMINASE"/>
    <property type="match status" value="1"/>
</dbReference>
<accession>A0A1H1XI49</accession>
<dbReference type="InterPro" id="IPR016473">
    <property type="entry name" value="dCMP_deaminase"/>
</dbReference>
<keyword evidence="10" id="KW-1185">Reference proteome</keyword>
<dbReference type="AlphaFoldDB" id="A0A1H1XI49"/>
<evidence type="ECO:0000256" key="3">
    <source>
        <dbReference type="ARBA" id="ARBA00022723"/>
    </source>
</evidence>
<evidence type="ECO:0000256" key="1">
    <source>
        <dbReference type="ARBA" id="ARBA00001947"/>
    </source>
</evidence>
<dbReference type="InterPro" id="IPR015517">
    <property type="entry name" value="dCMP_deaminase-rel"/>
</dbReference>
<evidence type="ECO:0000313" key="10">
    <source>
        <dbReference type="Proteomes" id="UP000243904"/>
    </source>
</evidence>
<dbReference type="InterPro" id="IPR002125">
    <property type="entry name" value="CMP_dCMP_dom"/>
</dbReference>
<protein>
    <submittedName>
        <fullName evidence="9">dCMP deaminase</fullName>
    </submittedName>
</protein>
<evidence type="ECO:0000256" key="7">
    <source>
        <dbReference type="PIRSR" id="PIRSR006019-2"/>
    </source>
</evidence>
<dbReference type="SUPFAM" id="SSF53927">
    <property type="entry name" value="Cytidine deaminase-like"/>
    <property type="match status" value="1"/>
</dbReference>
<evidence type="ECO:0000313" key="9">
    <source>
        <dbReference type="EMBL" id="SDT08938.1"/>
    </source>
</evidence>
<dbReference type="InterPro" id="IPR016193">
    <property type="entry name" value="Cytidine_deaminase-like"/>
</dbReference>
<dbReference type="GO" id="GO:0004132">
    <property type="term" value="F:dCMP deaminase activity"/>
    <property type="evidence" value="ECO:0007669"/>
    <property type="project" value="InterPro"/>
</dbReference>
<sequence length="158" mass="17999">MTANWDKRFMDLAVHIGNWSKDSSRKVGCVIVGPHNEIRATGYNGFPRGADDGQIERHARPQKYLWTEHAERNAIFNAARSGIPLEGCRIYVPWFPCMDCARAIVQVGIKQLIAVRPDENDPQWGEAFSAALELFKETNVEIRWFDFSDHVDDPSPKN</sequence>
<feature type="binding site" evidence="7">
    <location>
        <position position="100"/>
    </location>
    <ligand>
        <name>Zn(2+)</name>
        <dbReference type="ChEBI" id="CHEBI:29105"/>
        <note>catalytic</note>
    </ligand>
</feature>
<gene>
    <name evidence="9" type="ORF">SAMN05444158_4339</name>
</gene>
<feature type="active site" description="Proton donor" evidence="6">
    <location>
        <position position="71"/>
    </location>
</feature>
<evidence type="ECO:0000256" key="5">
    <source>
        <dbReference type="ARBA" id="ARBA00022833"/>
    </source>
</evidence>
<dbReference type="PIRSF" id="PIRSF006019">
    <property type="entry name" value="dCMP_deaminase"/>
    <property type="match status" value="1"/>
</dbReference>
<dbReference type="PROSITE" id="PS00903">
    <property type="entry name" value="CYT_DCMP_DEAMINASES_1"/>
    <property type="match status" value="1"/>
</dbReference>
<evidence type="ECO:0000256" key="2">
    <source>
        <dbReference type="ARBA" id="ARBA00006576"/>
    </source>
</evidence>
<dbReference type="Pfam" id="PF00383">
    <property type="entry name" value="dCMP_cyt_deam_1"/>
    <property type="match status" value="1"/>
</dbReference>
<keyword evidence="4" id="KW-0378">Hydrolase</keyword>
<dbReference type="GO" id="GO:0005737">
    <property type="term" value="C:cytoplasm"/>
    <property type="evidence" value="ECO:0007669"/>
    <property type="project" value="TreeGrafter"/>
</dbReference>
<dbReference type="EMBL" id="LT629750">
    <property type="protein sequence ID" value="SDT08938.1"/>
    <property type="molecule type" value="Genomic_DNA"/>
</dbReference>
<dbReference type="InterPro" id="IPR016192">
    <property type="entry name" value="APOBEC/CMP_deaminase_Zn-bd"/>
</dbReference>
<proteinExistence type="inferred from homology"/>
<dbReference type="RefSeq" id="WP_146688741.1">
    <property type="nucleotide sequence ID" value="NZ_LT629750.1"/>
</dbReference>
<keyword evidence="5 7" id="KW-0862">Zinc</keyword>
<dbReference type="PROSITE" id="PS51747">
    <property type="entry name" value="CYT_DCMP_DEAMINASES_2"/>
    <property type="match status" value="1"/>
</dbReference>
<keyword evidence="3 7" id="KW-0479">Metal-binding</keyword>
<comment type="cofactor">
    <cofactor evidence="1 7">
        <name>Zn(2+)</name>
        <dbReference type="ChEBI" id="CHEBI:29105"/>
    </cofactor>
</comment>
<feature type="binding site" evidence="7">
    <location>
        <position position="69"/>
    </location>
    <ligand>
        <name>Zn(2+)</name>
        <dbReference type="ChEBI" id="CHEBI:29105"/>
        <note>catalytic</note>
    </ligand>
</feature>
<evidence type="ECO:0000259" key="8">
    <source>
        <dbReference type="PROSITE" id="PS51747"/>
    </source>
</evidence>